<evidence type="ECO:0000313" key="1">
    <source>
        <dbReference type="EMBL" id="KAD5960301.1"/>
    </source>
</evidence>
<name>A0A5N6P3M5_9ASTR</name>
<evidence type="ECO:0000313" key="2">
    <source>
        <dbReference type="Proteomes" id="UP000326396"/>
    </source>
</evidence>
<reference evidence="1 2" key="1">
    <citation type="submission" date="2019-05" db="EMBL/GenBank/DDBJ databases">
        <title>Mikania micrantha, genome provides insights into the molecular mechanism of rapid growth.</title>
        <authorList>
            <person name="Liu B."/>
        </authorList>
    </citation>
    <scope>NUCLEOTIDE SEQUENCE [LARGE SCALE GENOMIC DNA]</scope>
    <source>
        <strain evidence="1">NLD-2019</strain>
        <tissue evidence="1">Leaf</tissue>
    </source>
</reference>
<organism evidence="1 2">
    <name type="scientific">Mikania micrantha</name>
    <name type="common">bitter vine</name>
    <dbReference type="NCBI Taxonomy" id="192012"/>
    <lineage>
        <taxon>Eukaryota</taxon>
        <taxon>Viridiplantae</taxon>
        <taxon>Streptophyta</taxon>
        <taxon>Embryophyta</taxon>
        <taxon>Tracheophyta</taxon>
        <taxon>Spermatophyta</taxon>
        <taxon>Magnoliopsida</taxon>
        <taxon>eudicotyledons</taxon>
        <taxon>Gunneridae</taxon>
        <taxon>Pentapetalae</taxon>
        <taxon>asterids</taxon>
        <taxon>campanulids</taxon>
        <taxon>Asterales</taxon>
        <taxon>Asteraceae</taxon>
        <taxon>Asteroideae</taxon>
        <taxon>Heliantheae alliance</taxon>
        <taxon>Eupatorieae</taxon>
        <taxon>Mikania</taxon>
    </lineage>
</organism>
<dbReference type="AlphaFoldDB" id="A0A5N6P3M5"/>
<gene>
    <name evidence="1" type="ORF">E3N88_11773</name>
</gene>
<dbReference type="EMBL" id="SZYD01000006">
    <property type="protein sequence ID" value="KAD5960301.1"/>
    <property type="molecule type" value="Genomic_DNA"/>
</dbReference>
<dbReference type="Proteomes" id="UP000326396">
    <property type="component" value="Linkage Group LG14"/>
</dbReference>
<keyword evidence="2" id="KW-1185">Reference proteome</keyword>
<proteinExistence type="predicted"/>
<protein>
    <submittedName>
        <fullName evidence="1">Uncharacterized protein</fullName>
    </submittedName>
</protein>
<sequence length="125" mass="14159">MMADDELLACGWLPRLLLKAPMVQSTLILKGMPSNVLHRGLGLISSNLGRGLTKKLGEMEKKYSENELGIFVAYRDGIRESRLTVCFAYREAFRQRTSAYRDGSTFLFFDFDDSISLVIDSQRLS</sequence>
<accession>A0A5N6P3M5</accession>
<comment type="caution">
    <text evidence="1">The sequence shown here is derived from an EMBL/GenBank/DDBJ whole genome shotgun (WGS) entry which is preliminary data.</text>
</comment>